<name>A0AAV1JXK9_9NEOP</name>
<feature type="compositionally biased region" description="Basic and acidic residues" evidence="1">
    <location>
        <begin position="38"/>
        <end position="48"/>
    </location>
</feature>
<dbReference type="Proteomes" id="UP001497472">
    <property type="component" value="Unassembled WGS sequence"/>
</dbReference>
<proteinExistence type="predicted"/>
<gene>
    <name evidence="3" type="ORF">LNINA_LOCUS13195</name>
</gene>
<dbReference type="EMBL" id="CAVLEF010000277">
    <property type="protein sequence ID" value="CAK1554270.1"/>
    <property type="molecule type" value="Genomic_DNA"/>
</dbReference>
<sequence length="117" mass="12968">MKIAVLCLFVFSFVAVNSAPNFDCLKDLPDCEDLLHPKCDDDCDDQKPKPQPTPKPEDDCDEQPHKPKYDDCDEPKRDPCDDKHKGGHHTESQAGARSGAGDFGSFSDAFAHSKSFQ</sequence>
<dbReference type="AlphaFoldDB" id="A0AAV1JXK9"/>
<reference evidence="3 4" key="1">
    <citation type="submission" date="2023-11" db="EMBL/GenBank/DDBJ databases">
        <authorList>
            <person name="Okamura Y."/>
        </authorList>
    </citation>
    <scope>NUCLEOTIDE SEQUENCE [LARGE SCALE GENOMIC DNA]</scope>
</reference>
<evidence type="ECO:0000256" key="2">
    <source>
        <dbReference type="SAM" id="SignalP"/>
    </source>
</evidence>
<comment type="caution">
    <text evidence="3">The sequence shown here is derived from an EMBL/GenBank/DDBJ whole genome shotgun (WGS) entry which is preliminary data.</text>
</comment>
<feature type="chain" id="PRO_5043673577" evidence="2">
    <location>
        <begin position="19"/>
        <end position="117"/>
    </location>
</feature>
<feature type="signal peptide" evidence="2">
    <location>
        <begin position="1"/>
        <end position="18"/>
    </location>
</feature>
<feature type="region of interest" description="Disordered" evidence="1">
    <location>
        <begin position="38"/>
        <end position="104"/>
    </location>
</feature>
<evidence type="ECO:0000256" key="1">
    <source>
        <dbReference type="SAM" id="MobiDB-lite"/>
    </source>
</evidence>
<protein>
    <submittedName>
        <fullName evidence="3">Uncharacterized protein</fullName>
    </submittedName>
</protein>
<evidence type="ECO:0000313" key="4">
    <source>
        <dbReference type="Proteomes" id="UP001497472"/>
    </source>
</evidence>
<feature type="compositionally biased region" description="Basic and acidic residues" evidence="1">
    <location>
        <begin position="62"/>
        <end position="91"/>
    </location>
</feature>
<keyword evidence="2" id="KW-0732">Signal</keyword>
<accession>A0AAV1JXK9</accession>
<organism evidence="3 4">
    <name type="scientific">Leptosia nina</name>
    <dbReference type="NCBI Taxonomy" id="320188"/>
    <lineage>
        <taxon>Eukaryota</taxon>
        <taxon>Metazoa</taxon>
        <taxon>Ecdysozoa</taxon>
        <taxon>Arthropoda</taxon>
        <taxon>Hexapoda</taxon>
        <taxon>Insecta</taxon>
        <taxon>Pterygota</taxon>
        <taxon>Neoptera</taxon>
        <taxon>Endopterygota</taxon>
        <taxon>Lepidoptera</taxon>
        <taxon>Glossata</taxon>
        <taxon>Ditrysia</taxon>
        <taxon>Papilionoidea</taxon>
        <taxon>Pieridae</taxon>
        <taxon>Pierinae</taxon>
        <taxon>Leptosia</taxon>
    </lineage>
</organism>
<evidence type="ECO:0000313" key="3">
    <source>
        <dbReference type="EMBL" id="CAK1554270.1"/>
    </source>
</evidence>
<keyword evidence="4" id="KW-1185">Reference proteome</keyword>